<dbReference type="EMBL" id="CP036275">
    <property type="protein sequence ID" value="QDU39646.1"/>
    <property type="molecule type" value="Genomic_DNA"/>
</dbReference>
<gene>
    <name evidence="1" type="ORF">Mal4_39920</name>
</gene>
<dbReference type="AlphaFoldDB" id="A0A517ZAW5"/>
<proteinExistence type="predicted"/>
<dbReference type="Proteomes" id="UP000320496">
    <property type="component" value="Chromosome"/>
</dbReference>
<evidence type="ECO:0000313" key="1">
    <source>
        <dbReference type="EMBL" id="QDU39646.1"/>
    </source>
</evidence>
<keyword evidence="2" id="KW-1185">Reference proteome</keyword>
<reference evidence="1 2" key="1">
    <citation type="submission" date="2019-02" db="EMBL/GenBank/DDBJ databases">
        <title>Deep-cultivation of Planctomycetes and their phenomic and genomic characterization uncovers novel biology.</title>
        <authorList>
            <person name="Wiegand S."/>
            <person name="Jogler M."/>
            <person name="Boedeker C."/>
            <person name="Pinto D."/>
            <person name="Vollmers J."/>
            <person name="Rivas-Marin E."/>
            <person name="Kohn T."/>
            <person name="Peeters S.H."/>
            <person name="Heuer A."/>
            <person name="Rast P."/>
            <person name="Oberbeckmann S."/>
            <person name="Bunk B."/>
            <person name="Jeske O."/>
            <person name="Meyerdierks A."/>
            <person name="Storesund J.E."/>
            <person name="Kallscheuer N."/>
            <person name="Luecker S."/>
            <person name="Lage O.M."/>
            <person name="Pohl T."/>
            <person name="Merkel B.J."/>
            <person name="Hornburger P."/>
            <person name="Mueller R.-W."/>
            <person name="Bruemmer F."/>
            <person name="Labrenz M."/>
            <person name="Spormann A.M."/>
            <person name="Op den Camp H."/>
            <person name="Overmann J."/>
            <person name="Amann R."/>
            <person name="Jetten M.S.M."/>
            <person name="Mascher T."/>
            <person name="Medema M.H."/>
            <person name="Devos D.P."/>
            <person name="Kaster A.-K."/>
            <person name="Ovreas L."/>
            <person name="Rohde M."/>
            <person name="Galperin M.Y."/>
            <person name="Jogler C."/>
        </authorList>
    </citation>
    <scope>NUCLEOTIDE SEQUENCE [LARGE SCALE GENOMIC DNA]</scope>
    <source>
        <strain evidence="1 2">Mal4</strain>
    </source>
</reference>
<dbReference type="KEGG" id="mri:Mal4_39920"/>
<accession>A0A517ZAW5</accession>
<name>A0A517ZAW5_9PLAN</name>
<sequence>MGAIHRKRPPDECLGLFEFLEHLTFANIHRKWLVLQNLLVYLLDDGTHYARELAESLALSMHKESIGSLQQLMFVFEQNYQLMRRNQVKP</sequence>
<evidence type="ECO:0000313" key="2">
    <source>
        <dbReference type="Proteomes" id="UP000320496"/>
    </source>
</evidence>
<organism evidence="1 2">
    <name type="scientific">Maioricimonas rarisocia</name>
    <dbReference type="NCBI Taxonomy" id="2528026"/>
    <lineage>
        <taxon>Bacteria</taxon>
        <taxon>Pseudomonadati</taxon>
        <taxon>Planctomycetota</taxon>
        <taxon>Planctomycetia</taxon>
        <taxon>Planctomycetales</taxon>
        <taxon>Planctomycetaceae</taxon>
        <taxon>Maioricimonas</taxon>
    </lineage>
</organism>
<protein>
    <submittedName>
        <fullName evidence="1">Uncharacterized protein</fullName>
    </submittedName>
</protein>